<evidence type="ECO:0000313" key="2">
    <source>
        <dbReference type="EMBL" id="KAK4223868.1"/>
    </source>
</evidence>
<evidence type="ECO:0000256" key="1">
    <source>
        <dbReference type="SAM" id="MobiDB-lite"/>
    </source>
</evidence>
<protein>
    <submittedName>
        <fullName evidence="2">Uncharacterized protein</fullName>
    </submittedName>
</protein>
<dbReference type="EMBL" id="MU865411">
    <property type="protein sequence ID" value="KAK4223868.1"/>
    <property type="molecule type" value="Genomic_DNA"/>
</dbReference>
<evidence type="ECO:0000313" key="3">
    <source>
        <dbReference type="Proteomes" id="UP001301958"/>
    </source>
</evidence>
<dbReference type="AlphaFoldDB" id="A0AAN7BIG2"/>
<gene>
    <name evidence="2" type="ORF">QBC38DRAFT_37038</name>
</gene>
<dbReference type="Proteomes" id="UP001301958">
    <property type="component" value="Unassembled WGS sequence"/>
</dbReference>
<name>A0AAN7BIG2_9PEZI</name>
<sequence length="268" mass="29570">MLDWLSRRPTTAPPRQHPHAARSGWTALALIAIHLTNRLATQVCRKCGFPRLGVCARAFASGVCVQQLIFLAWWRDLLYLSGALVSLLLMMRLRASLVFLTCDFSPSSGLLNSRRTQNPQPWGCQRSWSPVLSILATPLPRFELPICNRPNRPICLYSCCFMSQGCDFVAKDLASSPAVFYTAYCPCRLCHYKTAQIEPDNASHALVSGARDAIPCLFAVPKGGVAHRFGELGKVQSRYRYAVSLAAMTPHPQFCAPLCAGVPCTISR</sequence>
<keyword evidence="3" id="KW-1185">Reference proteome</keyword>
<proteinExistence type="predicted"/>
<reference evidence="2" key="1">
    <citation type="journal article" date="2023" name="Mol. Phylogenet. Evol.">
        <title>Genome-scale phylogeny and comparative genomics of the fungal order Sordariales.</title>
        <authorList>
            <person name="Hensen N."/>
            <person name="Bonometti L."/>
            <person name="Westerberg I."/>
            <person name="Brannstrom I.O."/>
            <person name="Guillou S."/>
            <person name="Cros-Aarteil S."/>
            <person name="Calhoun S."/>
            <person name="Haridas S."/>
            <person name="Kuo A."/>
            <person name="Mondo S."/>
            <person name="Pangilinan J."/>
            <person name="Riley R."/>
            <person name="LaButti K."/>
            <person name="Andreopoulos B."/>
            <person name="Lipzen A."/>
            <person name="Chen C."/>
            <person name="Yan M."/>
            <person name="Daum C."/>
            <person name="Ng V."/>
            <person name="Clum A."/>
            <person name="Steindorff A."/>
            <person name="Ohm R.A."/>
            <person name="Martin F."/>
            <person name="Silar P."/>
            <person name="Natvig D.O."/>
            <person name="Lalanne C."/>
            <person name="Gautier V."/>
            <person name="Ament-Velasquez S.L."/>
            <person name="Kruys A."/>
            <person name="Hutchinson M.I."/>
            <person name="Powell A.J."/>
            <person name="Barry K."/>
            <person name="Miller A.N."/>
            <person name="Grigoriev I.V."/>
            <person name="Debuchy R."/>
            <person name="Gladieux P."/>
            <person name="Hiltunen Thoren M."/>
            <person name="Johannesson H."/>
        </authorList>
    </citation>
    <scope>NUCLEOTIDE SEQUENCE</scope>
    <source>
        <strain evidence="2">CBS 990.96</strain>
    </source>
</reference>
<organism evidence="2 3">
    <name type="scientific">Podospora fimiseda</name>
    <dbReference type="NCBI Taxonomy" id="252190"/>
    <lineage>
        <taxon>Eukaryota</taxon>
        <taxon>Fungi</taxon>
        <taxon>Dikarya</taxon>
        <taxon>Ascomycota</taxon>
        <taxon>Pezizomycotina</taxon>
        <taxon>Sordariomycetes</taxon>
        <taxon>Sordariomycetidae</taxon>
        <taxon>Sordariales</taxon>
        <taxon>Podosporaceae</taxon>
        <taxon>Podospora</taxon>
    </lineage>
</organism>
<reference evidence="2" key="2">
    <citation type="submission" date="2023-05" db="EMBL/GenBank/DDBJ databases">
        <authorList>
            <consortium name="Lawrence Berkeley National Laboratory"/>
            <person name="Steindorff A."/>
            <person name="Hensen N."/>
            <person name="Bonometti L."/>
            <person name="Westerberg I."/>
            <person name="Brannstrom I.O."/>
            <person name="Guillou S."/>
            <person name="Cros-Aarteil S."/>
            <person name="Calhoun S."/>
            <person name="Haridas S."/>
            <person name="Kuo A."/>
            <person name="Mondo S."/>
            <person name="Pangilinan J."/>
            <person name="Riley R."/>
            <person name="Labutti K."/>
            <person name="Andreopoulos B."/>
            <person name="Lipzen A."/>
            <person name="Chen C."/>
            <person name="Yanf M."/>
            <person name="Daum C."/>
            <person name="Ng V."/>
            <person name="Clum A."/>
            <person name="Ohm R."/>
            <person name="Martin F."/>
            <person name="Silar P."/>
            <person name="Natvig D."/>
            <person name="Lalanne C."/>
            <person name="Gautier V."/>
            <person name="Ament-Velasquez S.L."/>
            <person name="Kruys A."/>
            <person name="Hutchinson M.I."/>
            <person name="Powell A.J."/>
            <person name="Barry K."/>
            <person name="Miller A.N."/>
            <person name="Grigoriev I.V."/>
            <person name="Debuchy R."/>
            <person name="Gladieux P."/>
            <person name="Thoren M.H."/>
            <person name="Johannesson H."/>
        </authorList>
    </citation>
    <scope>NUCLEOTIDE SEQUENCE</scope>
    <source>
        <strain evidence="2">CBS 990.96</strain>
    </source>
</reference>
<feature type="region of interest" description="Disordered" evidence="1">
    <location>
        <begin position="1"/>
        <end position="20"/>
    </location>
</feature>
<comment type="caution">
    <text evidence="2">The sequence shown here is derived from an EMBL/GenBank/DDBJ whole genome shotgun (WGS) entry which is preliminary data.</text>
</comment>
<accession>A0AAN7BIG2</accession>